<evidence type="ECO:0000256" key="1">
    <source>
        <dbReference type="SAM" id="MobiDB-lite"/>
    </source>
</evidence>
<dbReference type="AlphaFoldDB" id="A0A8K0R625"/>
<proteinExistence type="predicted"/>
<name>A0A8K0R625_9PLEO</name>
<dbReference type="Proteomes" id="UP000813461">
    <property type="component" value="Unassembled WGS sequence"/>
</dbReference>
<gene>
    <name evidence="2" type="ORF">FB567DRAFT_629591</name>
</gene>
<accession>A0A8K0R625</accession>
<feature type="compositionally biased region" description="Low complexity" evidence="1">
    <location>
        <begin position="44"/>
        <end position="56"/>
    </location>
</feature>
<keyword evidence="3" id="KW-1185">Reference proteome</keyword>
<feature type="region of interest" description="Disordered" evidence="1">
    <location>
        <begin position="108"/>
        <end position="136"/>
    </location>
</feature>
<organism evidence="2 3">
    <name type="scientific">Paraphoma chrysanthemicola</name>
    <dbReference type="NCBI Taxonomy" id="798071"/>
    <lineage>
        <taxon>Eukaryota</taxon>
        <taxon>Fungi</taxon>
        <taxon>Dikarya</taxon>
        <taxon>Ascomycota</taxon>
        <taxon>Pezizomycotina</taxon>
        <taxon>Dothideomycetes</taxon>
        <taxon>Pleosporomycetidae</taxon>
        <taxon>Pleosporales</taxon>
        <taxon>Pleosporineae</taxon>
        <taxon>Phaeosphaeriaceae</taxon>
        <taxon>Paraphoma</taxon>
    </lineage>
</organism>
<evidence type="ECO:0000313" key="3">
    <source>
        <dbReference type="Proteomes" id="UP000813461"/>
    </source>
</evidence>
<comment type="caution">
    <text evidence="2">The sequence shown here is derived from an EMBL/GenBank/DDBJ whole genome shotgun (WGS) entry which is preliminary data.</text>
</comment>
<dbReference type="OrthoDB" id="10392932at2759"/>
<dbReference type="SUPFAM" id="SSF57850">
    <property type="entry name" value="RING/U-box"/>
    <property type="match status" value="1"/>
</dbReference>
<sequence length="285" mass="31002">MYPIVKSSMVIDPAELIIPPFNPNRIRPARAETPSPPLEAYATPPSHSRSIASSISTPPPSYSMLPPDAPPTPPSPSPSRDPPPPEVAPIDSISNAEVPAHIAFASATPQNRLDHAPTENSTPPRSLTPPRTPSWSDLRAATAPQLSTALALYSPTRKIYASKQVFLDKGFEGLVSNQHIAVKDTCPICQGVLSWTNPADDHVIPPARRNKSCGCIYHASCIERFIREGKYDRCPGYGLKHWATGARRVWLECKDGWKRLCEHTTYPGGQSDRGNTRPPTTHSGA</sequence>
<feature type="region of interest" description="Disordered" evidence="1">
    <location>
        <begin position="19"/>
        <end position="91"/>
    </location>
</feature>
<feature type="compositionally biased region" description="Pro residues" evidence="1">
    <location>
        <begin position="57"/>
        <end position="87"/>
    </location>
</feature>
<reference evidence="2" key="1">
    <citation type="journal article" date="2021" name="Nat. Commun.">
        <title>Genetic determinants of endophytism in the Arabidopsis root mycobiome.</title>
        <authorList>
            <person name="Mesny F."/>
            <person name="Miyauchi S."/>
            <person name="Thiergart T."/>
            <person name="Pickel B."/>
            <person name="Atanasova L."/>
            <person name="Karlsson M."/>
            <person name="Huettel B."/>
            <person name="Barry K.W."/>
            <person name="Haridas S."/>
            <person name="Chen C."/>
            <person name="Bauer D."/>
            <person name="Andreopoulos W."/>
            <person name="Pangilinan J."/>
            <person name="LaButti K."/>
            <person name="Riley R."/>
            <person name="Lipzen A."/>
            <person name="Clum A."/>
            <person name="Drula E."/>
            <person name="Henrissat B."/>
            <person name="Kohler A."/>
            <person name="Grigoriev I.V."/>
            <person name="Martin F.M."/>
            <person name="Hacquard S."/>
        </authorList>
    </citation>
    <scope>NUCLEOTIDE SEQUENCE</scope>
    <source>
        <strain evidence="2">MPI-SDFR-AT-0120</strain>
    </source>
</reference>
<dbReference type="EMBL" id="JAGMVJ010000011">
    <property type="protein sequence ID" value="KAH7086549.1"/>
    <property type="molecule type" value="Genomic_DNA"/>
</dbReference>
<protein>
    <submittedName>
        <fullName evidence="2">Uncharacterized protein</fullName>
    </submittedName>
</protein>
<evidence type="ECO:0000313" key="2">
    <source>
        <dbReference type="EMBL" id="KAH7086549.1"/>
    </source>
</evidence>